<dbReference type="Pfam" id="PF04773">
    <property type="entry name" value="FecR"/>
    <property type="match status" value="1"/>
</dbReference>
<keyword evidence="1" id="KW-0472">Membrane</keyword>
<keyword evidence="1" id="KW-0812">Transmembrane</keyword>
<dbReference type="RefSeq" id="WP_264726844.1">
    <property type="nucleotide sequence ID" value="NZ_JAPDNR010000001.1"/>
</dbReference>
<protein>
    <submittedName>
        <fullName evidence="4">DUF4974 domain-containing protein</fullName>
    </submittedName>
</protein>
<name>A0ABT3IES9_9BACT</name>
<dbReference type="PANTHER" id="PTHR30273:SF2">
    <property type="entry name" value="PROTEIN FECR"/>
    <property type="match status" value="1"/>
</dbReference>
<dbReference type="InterPro" id="IPR006860">
    <property type="entry name" value="FecR"/>
</dbReference>
<evidence type="ECO:0000259" key="3">
    <source>
        <dbReference type="Pfam" id="PF16344"/>
    </source>
</evidence>
<comment type="caution">
    <text evidence="4">The sequence shown here is derived from an EMBL/GenBank/DDBJ whole genome shotgun (WGS) entry which is preliminary data.</text>
</comment>
<keyword evidence="1" id="KW-1133">Transmembrane helix</keyword>
<dbReference type="EMBL" id="JAPDNS010000001">
    <property type="protein sequence ID" value="MCW3482456.1"/>
    <property type="molecule type" value="Genomic_DNA"/>
</dbReference>
<dbReference type="Pfam" id="PF16344">
    <property type="entry name" value="FecR_C"/>
    <property type="match status" value="1"/>
</dbReference>
<dbReference type="PIRSF" id="PIRSF018266">
    <property type="entry name" value="FecR"/>
    <property type="match status" value="1"/>
</dbReference>
<evidence type="ECO:0000313" key="4">
    <source>
        <dbReference type="EMBL" id="MCW3482456.1"/>
    </source>
</evidence>
<dbReference type="InterPro" id="IPR032508">
    <property type="entry name" value="FecR_C"/>
</dbReference>
<dbReference type="Gene3D" id="2.60.120.1440">
    <property type="match status" value="1"/>
</dbReference>
<feature type="transmembrane region" description="Helical" evidence="1">
    <location>
        <begin position="76"/>
        <end position="95"/>
    </location>
</feature>
<dbReference type="PANTHER" id="PTHR30273">
    <property type="entry name" value="PERIPLASMIC SIGNAL SENSOR AND SIGMA FACTOR ACTIVATOR FECR-RELATED"/>
    <property type="match status" value="1"/>
</dbReference>
<evidence type="ECO:0000256" key="1">
    <source>
        <dbReference type="SAM" id="Phobius"/>
    </source>
</evidence>
<dbReference type="InterPro" id="IPR012373">
    <property type="entry name" value="Ferrdict_sens_TM"/>
</dbReference>
<feature type="domain" description="Protein FecR C-terminal" evidence="3">
    <location>
        <begin position="251"/>
        <end position="319"/>
    </location>
</feature>
<proteinExistence type="predicted"/>
<sequence>MKIEQLEKVIDRYLAGMATAAEKELLQQWFDKTAEEPVHLSAASRQRITREMWQQIRQPDMRTRAATIMARLPRHFLQYAATLLILMGVAIYLLVQNPHIDYTAADRPLAYEQVITGPGQVRTVLLSDSSKIYLSPNSTIQIPENYGLTDRTVLLAGKAFFDVKRNSGKQFTVQVGKLVTHVLGTSFEVNGFPAAAQMTVTVATGKVGVAYAGRLLSHLTPRQQLSYNHLTTQFSTTTILTPAAGSWITGKLVFQQTPLQDVCRTLEEWFNVKITIDNRARLKEHITVGFRGESLEKTLAILSQTAGFTYTVDKHNIHIH</sequence>
<feature type="domain" description="FecR protein" evidence="2">
    <location>
        <begin position="113"/>
        <end position="207"/>
    </location>
</feature>
<reference evidence="4 5" key="1">
    <citation type="submission" date="2022-10" db="EMBL/GenBank/DDBJ databases">
        <title>Chitinophaga nivalis PC15 sp. nov., isolated from Pyeongchang county, South Korea.</title>
        <authorList>
            <person name="Trinh H.N."/>
        </authorList>
    </citation>
    <scope>NUCLEOTIDE SEQUENCE [LARGE SCALE GENOMIC DNA]</scope>
    <source>
        <strain evidence="4 5">PC14</strain>
    </source>
</reference>
<dbReference type="Gene3D" id="3.55.50.30">
    <property type="match status" value="1"/>
</dbReference>
<accession>A0ABT3IES9</accession>
<gene>
    <name evidence="4" type="ORF">OL497_00990</name>
</gene>
<evidence type="ECO:0000313" key="5">
    <source>
        <dbReference type="Proteomes" id="UP001207742"/>
    </source>
</evidence>
<organism evidence="4 5">
    <name type="scientific">Chitinophaga nivalis</name>
    <dbReference type="NCBI Taxonomy" id="2991709"/>
    <lineage>
        <taxon>Bacteria</taxon>
        <taxon>Pseudomonadati</taxon>
        <taxon>Bacteroidota</taxon>
        <taxon>Chitinophagia</taxon>
        <taxon>Chitinophagales</taxon>
        <taxon>Chitinophagaceae</taxon>
        <taxon>Chitinophaga</taxon>
    </lineage>
</organism>
<keyword evidence="5" id="KW-1185">Reference proteome</keyword>
<evidence type="ECO:0000259" key="2">
    <source>
        <dbReference type="Pfam" id="PF04773"/>
    </source>
</evidence>
<dbReference type="Proteomes" id="UP001207742">
    <property type="component" value="Unassembled WGS sequence"/>
</dbReference>